<dbReference type="Gene3D" id="2.60.120.260">
    <property type="entry name" value="Galactose-binding domain-like"/>
    <property type="match status" value="1"/>
</dbReference>
<reference evidence="3 4" key="1">
    <citation type="journal article" date="2019" name="Gut">
        <title>Antibiotics-induced monodominance of a novel gut bacterial order.</title>
        <authorList>
            <person name="Hildebrand F."/>
            <person name="Moitinho-Silva L."/>
            <person name="Blasche S."/>
            <person name="Jahn M.T."/>
            <person name="Gossmann T.I."/>
            <person name="Heuerta-Cepas J."/>
            <person name="Hercog R."/>
            <person name="Luetge M."/>
            <person name="Bahram M."/>
            <person name="Pryszlak A."/>
            <person name="Alves R.J."/>
            <person name="Waszak S.M."/>
            <person name="Zhu A."/>
            <person name="Ye L."/>
            <person name="Costea P.I."/>
            <person name="Aalvink S."/>
            <person name="Belzer C."/>
            <person name="Forslund S.K."/>
            <person name="Sunagawa S."/>
            <person name="Hentschel U."/>
            <person name="Merten C."/>
            <person name="Patil K.R."/>
            <person name="Benes V."/>
            <person name="Bork P."/>
        </authorList>
    </citation>
    <scope>NUCLEOTIDE SEQUENCE [LARGE SCALE GENOMIC DNA]</scope>
    <source>
        <strain evidence="3 4">HDS1380</strain>
    </source>
</reference>
<sequence length="389" mass="42933">MLLFYKFDRRLTMNRVLKGLISKTFLCALLAALLAMSFVACSGNDVKKYTVKFETNGGSDIASQQVEEGAFAVQPDDPTKTDYIFNGWYEDADLSKTFDFETQAITADTTIYAGWTSESEATSATATFYWNYEGAPDNGIYSSKIFVSGGRLTKPTNPTRSGYTFEAWYLDKEYSEKFVNNSVYSGNLSLYARWMKQYTFEAEDTQLTGLDPDTDLTANTEGNKKGVGFSSNFSGTGLIGNDSAASNGKAVHGLYYEGAYLDFEITSDKAEKGASLSLRISSEYRAVTLTQDSFQVMVNGTVLAYKTGDIEMDWGEDYMDGVWDSGSDHRYVTVVINNIDLKGGENLIRLYVNNANGRPDGTVAAMAPIVDCIYINSSSALKMTVYENK</sequence>
<accession>A0A4V1QV62</accession>
<name>A0A4V1QV62_9FIRM</name>
<evidence type="ECO:0000256" key="1">
    <source>
        <dbReference type="ARBA" id="ARBA00004196"/>
    </source>
</evidence>
<organism evidence="3 4">
    <name type="scientific">Candidatus Borkfalkia ceftriaxoniphila</name>
    <dbReference type="NCBI Taxonomy" id="2508949"/>
    <lineage>
        <taxon>Bacteria</taxon>
        <taxon>Bacillati</taxon>
        <taxon>Bacillota</taxon>
        <taxon>Clostridia</taxon>
        <taxon>Christensenellales</taxon>
        <taxon>Christensenellaceae</taxon>
        <taxon>Candidatus Borkfalkia</taxon>
    </lineage>
</organism>
<dbReference type="OrthoDB" id="1999899at2"/>
<dbReference type="Pfam" id="PF09479">
    <property type="entry name" value="Flg_new"/>
    <property type="match status" value="2"/>
</dbReference>
<dbReference type="GO" id="GO:0030313">
    <property type="term" value="C:cell envelope"/>
    <property type="evidence" value="ECO:0007669"/>
    <property type="project" value="UniProtKB-SubCell"/>
</dbReference>
<dbReference type="Proteomes" id="UP000291269">
    <property type="component" value="Unassembled WGS sequence"/>
</dbReference>
<dbReference type="EMBL" id="SDOZ01000002">
    <property type="protein sequence ID" value="RXZ61546.1"/>
    <property type="molecule type" value="Genomic_DNA"/>
</dbReference>
<dbReference type="Gene3D" id="2.60.40.4270">
    <property type="entry name" value="Listeria-Bacteroides repeat domain"/>
    <property type="match status" value="2"/>
</dbReference>
<dbReference type="InterPro" id="IPR013378">
    <property type="entry name" value="InlB-like_B-rpt"/>
</dbReference>
<proteinExistence type="predicted"/>
<dbReference type="NCBIfam" id="TIGR02543">
    <property type="entry name" value="List_Bact_rpt"/>
    <property type="match status" value="2"/>
</dbReference>
<dbReference type="AlphaFoldDB" id="A0A4V1QV62"/>
<feature type="signal peptide" evidence="2">
    <location>
        <begin position="1"/>
        <end position="42"/>
    </location>
</feature>
<comment type="subcellular location">
    <subcellularLocation>
        <location evidence="1">Cell envelope</location>
    </subcellularLocation>
</comment>
<feature type="chain" id="PRO_5038474259" description="InlB B-repeat-containing protein" evidence="2">
    <location>
        <begin position="43"/>
        <end position="389"/>
    </location>
</feature>
<keyword evidence="4" id="KW-1185">Reference proteome</keyword>
<protein>
    <recommendedName>
        <fullName evidence="5">InlB B-repeat-containing protein</fullName>
    </recommendedName>
</protein>
<dbReference type="InterPro" id="IPR042229">
    <property type="entry name" value="Listeria/Bacterioides_rpt_sf"/>
</dbReference>
<evidence type="ECO:0000313" key="3">
    <source>
        <dbReference type="EMBL" id="RXZ61546.1"/>
    </source>
</evidence>
<evidence type="ECO:0000313" key="4">
    <source>
        <dbReference type="Proteomes" id="UP000291269"/>
    </source>
</evidence>
<evidence type="ECO:0008006" key="5">
    <source>
        <dbReference type="Google" id="ProtNLM"/>
    </source>
</evidence>
<keyword evidence="2" id="KW-0732">Signal</keyword>
<comment type="caution">
    <text evidence="3">The sequence shown here is derived from an EMBL/GenBank/DDBJ whole genome shotgun (WGS) entry which is preliminary data.</text>
</comment>
<gene>
    <name evidence="3" type="ORF">ESZ91_03910</name>
</gene>
<evidence type="ECO:0000256" key="2">
    <source>
        <dbReference type="SAM" id="SignalP"/>
    </source>
</evidence>